<evidence type="ECO:0000256" key="3">
    <source>
        <dbReference type="ARBA" id="ARBA00013253"/>
    </source>
</evidence>
<keyword evidence="6" id="KW-0547">Nucleotide-binding</keyword>
<dbReference type="GO" id="GO:0005524">
    <property type="term" value="F:ATP binding"/>
    <property type="evidence" value="ECO:0007669"/>
    <property type="project" value="UniProtKB-KW"/>
</dbReference>
<organism evidence="15 16">
    <name type="scientific">Hasllibacter halocynthiae</name>
    <dbReference type="NCBI Taxonomy" id="595589"/>
    <lineage>
        <taxon>Bacteria</taxon>
        <taxon>Pseudomonadati</taxon>
        <taxon>Pseudomonadota</taxon>
        <taxon>Alphaproteobacteria</taxon>
        <taxon>Rhodobacterales</taxon>
        <taxon>Roseobacteraceae</taxon>
        <taxon>Hasllibacter</taxon>
    </lineage>
</organism>
<evidence type="ECO:0000256" key="11">
    <source>
        <dbReference type="ARBA" id="ARBA00029766"/>
    </source>
</evidence>
<protein>
    <recommendedName>
        <fullName evidence="4">2-amino-4-hydroxy-6-hydroxymethyldihydropteridine pyrophosphokinase</fullName>
        <ecNumber evidence="3">2.7.6.3</ecNumber>
    </recommendedName>
    <alternativeName>
        <fullName evidence="11">6-hydroxymethyl-7,8-dihydropterin pyrophosphokinase</fullName>
    </alternativeName>
    <alternativeName>
        <fullName evidence="12">7,8-dihydro-6-hydroxymethylpterin-pyrophosphokinase</fullName>
    </alternativeName>
</protein>
<evidence type="ECO:0000256" key="10">
    <source>
        <dbReference type="ARBA" id="ARBA00029409"/>
    </source>
</evidence>
<evidence type="ECO:0000256" key="8">
    <source>
        <dbReference type="ARBA" id="ARBA00022840"/>
    </source>
</evidence>
<evidence type="ECO:0000256" key="1">
    <source>
        <dbReference type="ARBA" id="ARBA00005051"/>
    </source>
</evidence>
<dbReference type="UniPathway" id="UPA00077">
    <property type="reaction ID" value="UER00155"/>
</dbReference>
<feature type="region of interest" description="Disordered" evidence="13">
    <location>
        <begin position="112"/>
        <end position="131"/>
    </location>
</feature>
<evidence type="ECO:0000256" key="5">
    <source>
        <dbReference type="ARBA" id="ARBA00022679"/>
    </source>
</evidence>
<evidence type="ECO:0000256" key="7">
    <source>
        <dbReference type="ARBA" id="ARBA00022777"/>
    </source>
</evidence>
<evidence type="ECO:0000259" key="14">
    <source>
        <dbReference type="PROSITE" id="PS00794"/>
    </source>
</evidence>
<dbReference type="NCBIfam" id="TIGR01498">
    <property type="entry name" value="folK"/>
    <property type="match status" value="1"/>
</dbReference>
<evidence type="ECO:0000256" key="2">
    <source>
        <dbReference type="ARBA" id="ARBA00005810"/>
    </source>
</evidence>
<dbReference type="PROSITE" id="PS00794">
    <property type="entry name" value="HPPK"/>
    <property type="match status" value="1"/>
</dbReference>
<dbReference type="GO" id="GO:0016301">
    <property type="term" value="F:kinase activity"/>
    <property type="evidence" value="ECO:0007669"/>
    <property type="project" value="UniProtKB-KW"/>
</dbReference>
<evidence type="ECO:0000313" key="16">
    <source>
        <dbReference type="Proteomes" id="UP000238801"/>
    </source>
</evidence>
<sequence>MELTLVALGANLPSGGIAPRETLRAAAGEVARRLGPVRLSSIWRSEAVPAGAGPDYANAALALRTALPPRRVLDVLHGIEDALGRVRGARWGARALDLDLVAWGDRVAPDEDRWREEAGRPADRPPPAPERLILPHPRMQDRSFVLAPLAEVAPGWRHPVLGRTAAEMLADLPAAPGLRRTA</sequence>
<comment type="similarity">
    <text evidence="2">Belongs to the HPPK family.</text>
</comment>
<feature type="domain" description="7,8-dihydro-6-hydroxymethylpterin-pyrophosphokinase" evidence="14">
    <location>
        <begin position="90"/>
        <end position="101"/>
    </location>
</feature>
<dbReference type="GO" id="GO:0003848">
    <property type="term" value="F:2-amino-4-hydroxy-6-hydroxymethyldihydropteridine diphosphokinase activity"/>
    <property type="evidence" value="ECO:0007669"/>
    <property type="project" value="UniProtKB-EC"/>
</dbReference>
<dbReference type="Pfam" id="PF01288">
    <property type="entry name" value="HPPK"/>
    <property type="match status" value="1"/>
</dbReference>
<feature type="compositionally biased region" description="Basic and acidic residues" evidence="13">
    <location>
        <begin position="112"/>
        <end position="123"/>
    </location>
</feature>
<dbReference type="Proteomes" id="UP000238801">
    <property type="component" value="Unassembled WGS sequence"/>
</dbReference>
<evidence type="ECO:0000256" key="12">
    <source>
        <dbReference type="ARBA" id="ARBA00033413"/>
    </source>
</evidence>
<evidence type="ECO:0000313" key="15">
    <source>
        <dbReference type="EMBL" id="PRY93422.1"/>
    </source>
</evidence>
<comment type="pathway">
    <text evidence="1">Cofactor biosynthesis; tetrahydrofolate biosynthesis; 2-amino-4-hydroxy-6-hydroxymethyl-7,8-dihydropteridine diphosphate from 7,8-dihydroneopterin triphosphate: step 4/4.</text>
</comment>
<keyword evidence="7 15" id="KW-0418">Kinase</keyword>
<dbReference type="EMBL" id="PVTT01000002">
    <property type="protein sequence ID" value="PRY93422.1"/>
    <property type="molecule type" value="Genomic_DNA"/>
</dbReference>
<dbReference type="SUPFAM" id="SSF55083">
    <property type="entry name" value="6-hydroxymethyl-7,8-dihydropterin pyrophosphokinase, HPPK"/>
    <property type="match status" value="1"/>
</dbReference>
<comment type="caution">
    <text evidence="15">The sequence shown here is derived from an EMBL/GenBank/DDBJ whole genome shotgun (WGS) entry which is preliminary data.</text>
</comment>
<dbReference type="CDD" id="cd00483">
    <property type="entry name" value="HPPK"/>
    <property type="match status" value="1"/>
</dbReference>
<dbReference type="InterPro" id="IPR035907">
    <property type="entry name" value="Hppk_sf"/>
</dbReference>
<evidence type="ECO:0000256" key="4">
    <source>
        <dbReference type="ARBA" id="ARBA00016218"/>
    </source>
</evidence>
<dbReference type="PANTHER" id="PTHR43071:SF1">
    <property type="entry name" value="2-AMINO-4-HYDROXY-6-HYDROXYMETHYLDIHYDROPTERIDINE PYROPHOSPHOKINASE"/>
    <property type="match status" value="1"/>
</dbReference>
<keyword evidence="5" id="KW-0808">Transferase</keyword>
<evidence type="ECO:0000256" key="13">
    <source>
        <dbReference type="SAM" id="MobiDB-lite"/>
    </source>
</evidence>
<name>A0A2T0X398_9RHOB</name>
<gene>
    <name evidence="15" type="ORF">BCF33_2290</name>
</gene>
<evidence type="ECO:0000256" key="9">
    <source>
        <dbReference type="ARBA" id="ARBA00022909"/>
    </source>
</evidence>
<dbReference type="EC" id="2.7.6.3" evidence="3"/>
<reference evidence="15 16" key="1">
    <citation type="submission" date="2018-03" db="EMBL/GenBank/DDBJ databases">
        <title>Genomic Encyclopedia of Archaeal and Bacterial Type Strains, Phase II (KMG-II): from individual species to whole genera.</title>
        <authorList>
            <person name="Goeker M."/>
        </authorList>
    </citation>
    <scope>NUCLEOTIDE SEQUENCE [LARGE SCALE GENOMIC DNA]</scope>
    <source>
        <strain evidence="15 16">DSM 29318</strain>
    </source>
</reference>
<accession>A0A2T0X398</accession>
<dbReference type="GO" id="GO:0046656">
    <property type="term" value="P:folic acid biosynthetic process"/>
    <property type="evidence" value="ECO:0007669"/>
    <property type="project" value="UniProtKB-KW"/>
</dbReference>
<dbReference type="InterPro" id="IPR000550">
    <property type="entry name" value="Hppk"/>
</dbReference>
<keyword evidence="16" id="KW-1185">Reference proteome</keyword>
<dbReference type="PANTHER" id="PTHR43071">
    <property type="entry name" value="2-AMINO-4-HYDROXY-6-HYDROXYMETHYLDIHYDROPTERIDINE PYROPHOSPHOKINASE"/>
    <property type="match status" value="1"/>
</dbReference>
<dbReference type="RefSeq" id="WP_245883814.1">
    <property type="nucleotide sequence ID" value="NZ_PVTT01000002.1"/>
</dbReference>
<keyword evidence="8" id="KW-0067">ATP-binding</keyword>
<comment type="function">
    <text evidence="10">Catalyzes the transfer of pyrophosphate from adenosine triphosphate (ATP) to 6-hydroxymethyl-7,8-dihydropterin, an enzymatic step in folate biosynthesis pathway.</text>
</comment>
<dbReference type="Gene3D" id="3.30.70.560">
    <property type="entry name" value="7,8-Dihydro-6-hydroxymethylpterin-pyrophosphokinase HPPK"/>
    <property type="match status" value="1"/>
</dbReference>
<evidence type="ECO:0000256" key="6">
    <source>
        <dbReference type="ARBA" id="ARBA00022741"/>
    </source>
</evidence>
<dbReference type="AlphaFoldDB" id="A0A2T0X398"/>
<dbReference type="GO" id="GO:0046654">
    <property type="term" value="P:tetrahydrofolate biosynthetic process"/>
    <property type="evidence" value="ECO:0007669"/>
    <property type="project" value="UniProtKB-UniPathway"/>
</dbReference>
<keyword evidence="9" id="KW-0289">Folate biosynthesis</keyword>
<proteinExistence type="inferred from homology"/>